<comment type="pathway">
    <text evidence="2 9 10">Cell wall biogenesis; peptidoglycan biosynthesis.</text>
</comment>
<feature type="domain" description="Mur ligase central" evidence="12">
    <location>
        <begin position="141"/>
        <end position="322"/>
    </location>
</feature>
<evidence type="ECO:0000256" key="3">
    <source>
        <dbReference type="ARBA" id="ARBA00022490"/>
    </source>
</evidence>
<dbReference type="GO" id="GO:0009252">
    <property type="term" value="P:peptidoglycan biosynthetic process"/>
    <property type="evidence" value="ECO:0007669"/>
    <property type="project" value="UniProtKB-UniRule"/>
</dbReference>
<evidence type="ECO:0000259" key="12">
    <source>
        <dbReference type="Pfam" id="PF08245"/>
    </source>
</evidence>
<dbReference type="SUPFAM" id="SSF51984">
    <property type="entry name" value="MurCD N-terminal domain"/>
    <property type="match status" value="1"/>
</dbReference>
<dbReference type="InterPro" id="IPR036565">
    <property type="entry name" value="Mur-like_cat_sf"/>
</dbReference>
<keyword evidence="7 9" id="KW-0067">ATP-binding</keyword>
<keyword evidence="8 9" id="KW-0131">Cell cycle</keyword>
<dbReference type="HAMAP" id="MF_00639">
    <property type="entry name" value="MurD"/>
    <property type="match status" value="1"/>
</dbReference>
<dbReference type="AlphaFoldDB" id="E8RRX9"/>
<feature type="binding site" evidence="9">
    <location>
        <begin position="143"/>
        <end position="149"/>
    </location>
    <ligand>
        <name>ATP</name>
        <dbReference type="ChEBI" id="CHEBI:30616"/>
    </ligand>
</feature>
<evidence type="ECO:0000256" key="8">
    <source>
        <dbReference type="ARBA" id="ARBA00023306"/>
    </source>
</evidence>
<dbReference type="Proteomes" id="UP000001492">
    <property type="component" value="Chromosome 1"/>
</dbReference>
<comment type="subcellular location">
    <subcellularLocation>
        <location evidence="1 9 10">Cytoplasm</location>
    </subcellularLocation>
</comment>
<dbReference type="SUPFAM" id="SSF53623">
    <property type="entry name" value="MurD-like peptide ligases, catalytic domain"/>
    <property type="match status" value="1"/>
</dbReference>
<evidence type="ECO:0000313" key="14">
    <source>
        <dbReference type="Proteomes" id="UP000001492"/>
    </source>
</evidence>
<evidence type="ECO:0000256" key="5">
    <source>
        <dbReference type="ARBA" id="ARBA00022618"/>
    </source>
</evidence>
<dbReference type="InterPro" id="IPR005762">
    <property type="entry name" value="MurD"/>
</dbReference>
<dbReference type="Gene3D" id="3.40.1190.10">
    <property type="entry name" value="Mur-like, catalytic domain"/>
    <property type="match status" value="1"/>
</dbReference>
<evidence type="ECO:0000259" key="11">
    <source>
        <dbReference type="Pfam" id="PF02875"/>
    </source>
</evidence>
<dbReference type="GO" id="GO:0008360">
    <property type="term" value="P:regulation of cell shape"/>
    <property type="evidence" value="ECO:0007669"/>
    <property type="project" value="UniProtKB-KW"/>
</dbReference>
<dbReference type="KEGG" id="aex:Astex_1840"/>
<keyword evidence="6 9" id="KW-0547">Nucleotide-binding</keyword>
<dbReference type="InterPro" id="IPR036615">
    <property type="entry name" value="Mur_ligase_C_dom_sf"/>
</dbReference>
<evidence type="ECO:0000256" key="10">
    <source>
        <dbReference type="RuleBase" id="RU003664"/>
    </source>
</evidence>
<evidence type="ECO:0000256" key="1">
    <source>
        <dbReference type="ARBA" id="ARBA00004496"/>
    </source>
</evidence>
<dbReference type="Pfam" id="PF02875">
    <property type="entry name" value="Mur_ligase_C"/>
    <property type="match status" value="1"/>
</dbReference>
<protein>
    <recommendedName>
        <fullName evidence="9 10">UDP-N-acetylmuramoylalanine--D-glutamate ligase</fullName>
        <ecNumber evidence="9 10">6.3.2.9</ecNumber>
    </recommendedName>
    <alternativeName>
        <fullName evidence="9">D-glutamic acid-adding enzyme</fullName>
    </alternativeName>
    <alternativeName>
        <fullName evidence="9">UDP-N-acetylmuramoyl-L-alanyl-D-glutamate synthetase</fullName>
    </alternativeName>
</protein>
<keyword evidence="4 9" id="KW-0436">Ligase</keyword>
<dbReference type="GO" id="GO:0008764">
    <property type="term" value="F:UDP-N-acetylmuramoylalanine-D-glutamate ligase activity"/>
    <property type="evidence" value="ECO:0007669"/>
    <property type="project" value="UniProtKB-UniRule"/>
</dbReference>
<evidence type="ECO:0000313" key="13">
    <source>
        <dbReference type="EMBL" id="ADU13504.1"/>
    </source>
</evidence>
<dbReference type="GO" id="GO:0005524">
    <property type="term" value="F:ATP binding"/>
    <property type="evidence" value="ECO:0007669"/>
    <property type="project" value="UniProtKB-UniRule"/>
</dbReference>
<dbReference type="UniPathway" id="UPA00219"/>
<sequence>MGEALRCGGGVRFKSYGETPLIPVKSFAGKRVAIFGLGRSGLSAARALKAGGAEPLLWDDKPQSMLSASKEGFTIENLKVADWSEIDALMLSPGVPLTHPEPHWTVKAAQEANVPVIGDIELFARTLNALPEKQRPKTVAITGTNGKSTTTALIGHILKAAGRDAHIGGNIGIGVLDLPEMHAGTIYVIETSSYQLDLTQTFRPDVAVLMNFSPDHLDRHGDMDGYIKAKKRIFLNQTAHETAVIGTDDEWSQAVVTEMTAHHSVNLIPISSRRTLGRGVYALNGVIYDATTDRARQIIDLKTVRTLTGRHNWQNACAAYSACRALGLTVEVIVAGIRSFPGLDHRMQEIGRIKNVRFINDSKATNADAARQAMSSYDSFYWIAGGRAKAGGIEELKDLFPRVKHAYLIGEAAELFEKTIGTAATCTQSRLLFTAVAQAFAAAEKSGKEEVVLLSPACASQDQFTDFEARGDAFKEAVADIQRSLASA</sequence>
<dbReference type="HOGENOM" id="CLU_032540_3_0_5"/>
<dbReference type="PANTHER" id="PTHR43692:SF1">
    <property type="entry name" value="UDP-N-ACETYLMURAMOYLALANINE--D-GLUTAMATE LIGASE"/>
    <property type="match status" value="1"/>
</dbReference>
<keyword evidence="9 10" id="KW-0573">Peptidoglycan synthesis</keyword>
<dbReference type="PANTHER" id="PTHR43692">
    <property type="entry name" value="UDP-N-ACETYLMURAMOYLALANINE--D-GLUTAMATE LIGASE"/>
    <property type="match status" value="1"/>
</dbReference>
<feature type="domain" description="Mur ligase C-terminal" evidence="11">
    <location>
        <begin position="345"/>
        <end position="458"/>
    </location>
</feature>
<keyword evidence="14" id="KW-1185">Reference proteome</keyword>
<keyword evidence="9 10" id="KW-0133">Cell shape</keyword>
<name>E8RRX9_ASTEC</name>
<evidence type="ECO:0000256" key="6">
    <source>
        <dbReference type="ARBA" id="ARBA00022741"/>
    </source>
</evidence>
<evidence type="ECO:0000256" key="4">
    <source>
        <dbReference type="ARBA" id="ARBA00022598"/>
    </source>
</evidence>
<reference evidence="14" key="1">
    <citation type="submission" date="2010-12" db="EMBL/GenBank/DDBJ databases">
        <title>Complete sequence of chromosome 1 of Asticcacaulis excentricus CB 48.</title>
        <authorList>
            <consortium name="US DOE Joint Genome Institute"/>
            <person name="Lucas S."/>
            <person name="Copeland A."/>
            <person name="Lapidus A."/>
            <person name="Cheng J.-F."/>
            <person name="Bruce D."/>
            <person name="Goodwin L."/>
            <person name="Pitluck S."/>
            <person name="Teshima H."/>
            <person name="Davenport K."/>
            <person name="Detter J.C."/>
            <person name="Han C."/>
            <person name="Tapia R."/>
            <person name="Land M."/>
            <person name="Hauser L."/>
            <person name="Jeffries C."/>
            <person name="Kyrpides N."/>
            <person name="Ivanova N."/>
            <person name="Ovchinnikova G."/>
            <person name="Brun Y.V."/>
            <person name="Woyke T."/>
        </authorList>
    </citation>
    <scope>NUCLEOTIDE SEQUENCE [LARGE SCALE GENOMIC DNA]</scope>
    <source>
        <strain evidence="14">ATCC 15261 / DSM 4724 / KCTC 12464 / NCIMB 9791 / VKM B-1370 / CB 48</strain>
    </source>
</reference>
<dbReference type="InterPro" id="IPR004101">
    <property type="entry name" value="Mur_ligase_C"/>
</dbReference>
<dbReference type="SUPFAM" id="SSF53244">
    <property type="entry name" value="MurD-like peptide ligases, peptide-binding domain"/>
    <property type="match status" value="1"/>
</dbReference>
<dbReference type="GO" id="GO:0051301">
    <property type="term" value="P:cell division"/>
    <property type="evidence" value="ECO:0007669"/>
    <property type="project" value="UniProtKB-KW"/>
</dbReference>
<dbReference type="Pfam" id="PF21799">
    <property type="entry name" value="MurD-like_N"/>
    <property type="match status" value="1"/>
</dbReference>
<comment type="catalytic activity">
    <reaction evidence="9 10">
        <text>UDP-N-acetyl-alpha-D-muramoyl-L-alanine + D-glutamate + ATP = UDP-N-acetyl-alpha-D-muramoyl-L-alanyl-D-glutamate + ADP + phosphate + H(+)</text>
        <dbReference type="Rhea" id="RHEA:16429"/>
        <dbReference type="ChEBI" id="CHEBI:15378"/>
        <dbReference type="ChEBI" id="CHEBI:29986"/>
        <dbReference type="ChEBI" id="CHEBI:30616"/>
        <dbReference type="ChEBI" id="CHEBI:43474"/>
        <dbReference type="ChEBI" id="CHEBI:83898"/>
        <dbReference type="ChEBI" id="CHEBI:83900"/>
        <dbReference type="ChEBI" id="CHEBI:456216"/>
        <dbReference type="EC" id="6.3.2.9"/>
    </reaction>
</comment>
<dbReference type="EMBL" id="CP002395">
    <property type="protein sequence ID" value="ADU13504.1"/>
    <property type="molecule type" value="Genomic_DNA"/>
</dbReference>
<dbReference type="PROSITE" id="PS01011">
    <property type="entry name" value="FOLYLPOLYGLU_SYNT_1"/>
    <property type="match status" value="1"/>
</dbReference>
<evidence type="ECO:0000256" key="7">
    <source>
        <dbReference type="ARBA" id="ARBA00022840"/>
    </source>
</evidence>
<dbReference type="STRING" id="573065.Astex_1840"/>
<dbReference type="GO" id="GO:0071555">
    <property type="term" value="P:cell wall organization"/>
    <property type="evidence" value="ECO:0007669"/>
    <property type="project" value="UniProtKB-KW"/>
</dbReference>
<dbReference type="Gene3D" id="3.40.50.720">
    <property type="entry name" value="NAD(P)-binding Rossmann-like Domain"/>
    <property type="match status" value="1"/>
</dbReference>
<dbReference type="GO" id="GO:0004326">
    <property type="term" value="F:tetrahydrofolylpolyglutamate synthase activity"/>
    <property type="evidence" value="ECO:0007669"/>
    <property type="project" value="InterPro"/>
</dbReference>
<keyword evidence="5 9" id="KW-0132">Cell division</keyword>
<keyword evidence="3 9" id="KW-0963">Cytoplasm</keyword>
<dbReference type="eggNOG" id="COG0771">
    <property type="taxonomic scope" value="Bacteria"/>
</dbReference>
<keyword evidence="9 10" id="KW-0961">Cell wall biogenesis/degradation</keyword>
<comment type="function">
    <text evidence="9 10">Cell wall formation. Catalyzes the addition of glutamate to the nucleotide precursor UDP-N-acetylmuramoyl-L-alanine (UMA).</text>
</comment>
<dbReference type="Gene3D" id="3.90.190.20">
    <property type="entry name" value="Mur ligase, C-terminal domain"/>
    <property type="match status" value="1"/>
</dbReference>
<dbReference type="InterPro" id="IPR013221">
    <property type="entry name" value="Mur_ligase_cen"/>
</dbReference>
<comment type="similarity">
    <text evidence="9">Belongs to the MurCDEF family.</text>
</comment>
<accession>E8RRX9</accession>
<dbReference type="InterPro" id="IPR018109">
    <property type="entry name" value="Folylpolyglutamate_synth_CS"/>
</dbReference>
<dbReference type="NCBIfam" id="TIGR01087">
    <property type="entry name" value="murD"/>
    <property type="match status" value="1"/>
</dbReference>
<evidence type="ECO:0000256" key="9">
    <source>
        <dbReference type="HAMAP-Rule" id="MF_00639"/>
    </source>
</evidence>
<organism evidence="13 14">
    <name type="scientific">Asticcacaulis excentricus (strain ATCC 15261 / DSM 4724 / KCTC 12464 / NCIMB 9791 / VKM B-1370 / CB 48)</name>
    <dbReference type="NCBI Taxonomy" id="573065"/>
    <lineage>
        <taxon>Bacteria</taxon>
        <taxon>Pseudomonadati</taxon>
        <taxon>Pseudomonadota</taxon>
        <taxon>Alphaproteobacteria</taxon>
        <taxon>Caulobacterales</taxon>
        <taxon>Caulobacteraceae</taxon>
        <taxon>Asticcacaulis</taxon>
    </lineage>
</organism>
<dbReference type="GO" id="GO:0005737">
    <property type="term" value="C:cytoplasm"/>
    <property type="evidence" value="ECO:0007669"/>
    <property type="project" value="UniProtKB-SubCell"/>
</dbReference>
<evidence type="ECO:0000256" key="2">
    <source>
        <dbReference type="ARBA" id="ARBA00004752"/>
    </source>
</evidence>
<gene>
    <name evidence="9" type="primary">murD</name>
    <name evidence="13" type="ordered locus">Astex_1840</name>
</gene>
<proteinExistence type="inferred from homology"/>
<dbReference type="EC" id="6.3.2.9" evidence="9 10"/>
<dbReference type="Pfam" id="PF08245">
    <property type="entry name" value="Mur_ligase_M"/>
    <property type="match status" value="1"/>
</dbReference>